<dbReference type="AlphaFoldDB" id="A0A7X9XA76"/>
<dbReference type="RefSeq" id="WP_169657658.1">
    <property type="nucleotide sequence ID" value="NZ_JABANE010000040.1"/>
</dbReference>
<dbReference type="PROSITE" id="PS51257">
    <property type="entry name" value="PROKAR_LIPOPROTEIN"/>
    <property type="match status" value="1"/>
</dbReference>
<feature type="signal peptide" evidence="1">
    <location>
        <begin position="1"/>
        <end position="18"/>
    </location>
</feature>
<comment type="caution">
    <text evidence="2">The sequence shown here is derived from an EMBL/GenBank/DDBJ whole genome shotgun (WGS) entry which is preliminary data.</text>
</comment>
<dbReference type="Proteomes" id="UP000576082">
    <property type="component" value="Unassembled WGS sequence"/>
</dbReference>
<organism evidence="2 3">
    <name type="scientific">Flammeovirga aprica JL-4</name>
    <dbReference type="NCBI Taxonomy" id="694437"/>
    <lineage>
        <taxon>Bacteria</taxon>
        <taxon>Pseudomonadati</taxon>
        <taxon>Bacteroidota</taxon>
        <taxon>Cytophagia</taxon>
        <taxon>Cytophagales</taxon>
        <taxon>Flammeovirgaceae</taxon>
        <taxon>Flammeovirga</taxon>
    </lineage>
</organism>
<protein>
    <submittedName>
        <fullName evidence="2">DUF1573 domain-containing protein</fullName>
    </submittedName>
</protein>
<name>A0A7X9XA76_9BACT</name>
<keyword evidence="3" id="KW-1185">Reference proteome</keyword>
<evidence type="ECO:0000256" key="1">
    <source>
        <dbReference type="SAM" id="SignalP"/>
    </source>
</evidence>
<evidence type="ECO:0000313" key="3">
    <source>
        <dbReference type="Proteomes" id="UP000576082"/>
    </source>
</evidence>
<dbReference type="PANTHER" id="PTHR37833:SF1">
    <property type="entry name" value="SIGNAL PEPTIDE PROTEIN"/>
    <property type="match status" value="1"/>
</dbReference>
<feature type="chain" id="PRO_5031251521" evidence="1">
    <location>
        <begin position="19"/>
        <end position="160"/>
    </location>
</feature>
<dbReference type="InterPro" id="IPR013783">
    <property type="entry name" value="Ig-like_fold"/>
</dbReference>
<sequence>MKFLNALSVLVLASLMIACGEQKSETSATVATQPAAKVEVAKTPQAPKGPLAKFEFTEKEYDFGEITEGDKVTHVFNYKNTGEVPLTITNVRTTCGCTAPNWDRTPLAPGESAELTVSFNSQNKKGTQVKRITISANVEDGMDVVTIKAKVNPKAENATM</sequence>
<keyword evidence="1" id="KW-0732">Signal</keyword>
<dbReference type="Pfam" id="PF07610">
    <property type="entry name" value="DUF1573"/>
    <property type="match status" value="1"/>
</dbReference>
<dbReference type="Gene3D" id="2.60.40.10">
    <property type="entry name" value="Immunoglobulins"/>
    <property type="match status" value="1"/>
</dbReference>
<dbReference type="EMBL" id="JABANE010000040">
    <property type="protein sequence ID" value="NME69385.1"/>
    <property type="molecule type" value="Genomic_DNA"/>
</dbReference>
<proteinExistence type="predicted"/>
<gene>
    <name evidence="2" type="ORF">HHU12_15525</name>
</gene>
<reference evidence="2 3" key="1">
    <citation type="submission" date="2020-04" db="EMBL/GenBank/DDBJ databases">
        <title>Flammeovirga sp. SR4, a novel species isolated from seawater.</title>
        <authorList>
            <person name="Wang X."/>
        </authorList>
    </citation>
    <scope>NUCLEOTIDE SEQUENCE [LARGE SCALE GENOMIC DNA]</scope>
    <source>
        <strain evidence="2 3">ATCC 23126</strain>
    </source>
</reference>
<dbReference type="PANTHER" id="PTHR37833">
    <property type="entry name" value="LIPOPROTEIN-RELATED"/>
    <property type="match status" value="1"/>
</dbReference>
<dbReference type="InterPro" id="IPR011467">
    <property type="entry name" value="DUF1573"/>
</dbReference>
<accession>A0A7X9XA76</accession>
<evidence type="ECO:0000313" key="2">
    <source>
        <dbReference type="EMBL" id="NME69385.1"/>
    </source>
</evidence>